<dbReference type="Proteomes" id="UP000663671">
    <property type="component" value="Chromosome 5"/>
</dbReference>
<keyword evidence="1" id="KW-1133">Transmembrane helix</keyword>
<keyword evidence="1" id="KW-0812">Transmembrane</keyword>
<dbReference type="EMBL" id="CP069111">
    <property type="protein sequence ID" value="QSS62160.1"/>
    <property type="molecule type" value="Genomic_DNA"/>
</dbReference>
<dbReference type="OrthoDB" id="10455599at2759"/>
<evidence type="ECO:0000313" key="3">
    <source>
        <dbReference type="Proteomes" id="UP000663671"/>
    </source>
</evidence>
<keyword evidence="1" id="KW-0472">Membrane</keyword>
<evidence type="ECO:0000256" key="1">
    <source>
        <dbReference type="SAM" id="Phobius"/>
    </source>
</evidence>
<gene>
    <name evidence="2" type="ORF">I7I51_04337</name>
</gene>
<name>A0A8A1MA93_AJECA</name>
<evidence type="ECO:0000313" key="2">
    <source>
        <dbReference type="EMBL" id="QSS62160.1"/>
    </source>
</evidence>
<protein>
    <submittedName>
        <fullName evidence="2">Uncharacterized protein</fullName>
    </submittedName>
</protein>
<dbReference type="AlphaFoldDB" id="A0A8A1MA93"/>
<organism evidence="2 3">
    <name type="scientific">Ajellomyces capsulatus</name>
    <name type="common">Darling's disease fungus</name>
    <name type="synonym">Histoplasma capsulatum</name>
    <dbReference type="NCBI Taxonomy" id="5037"/>
    <lineage>
        <taxon>Eukaryota</taxon>
        <taxon>Fungi</taxon>
        <taxon>Dikarya</taxon>
        <taxon>Ascomycota</taxon>
        <taxon>Pezizomycotina</taxon>
        <taxon>Eurotiomycetes</taxon>
        <taxon>Eurotiomycetidae</taxon>
        <taxon>Onygenales</taxon>
        <taxon>Ajellomycetaceae</taxon>
        <taxon>Histoplasma</taxon>
    </lineage>
</organism>
<reference evidence="2" key="1">
    <citation type="submission" date="2021-01" db="EMBL/GenBank/DDBJ databases">
        <title>Chromosome-level genome assembly of a human fungal pathogen reveals clustering of transcriptionally co-regulated genes.</title>
        <authorList>
            <person name="Voorhies M."/>
            <person name="Cohen S."/>
            <person name="Shea T.P."/>
            <person name="Petrus S."/>
            <person name="Munoz J.F."/>
            <person name="Poplawski S."/>
            <person name="Goldman W.E."/>
            <person name="Michael T."/>
            <person name="Cuomo C.A."/>
            <person name="Sil A."/>
            <person name="Beyhan S."/>
        </authorList>
    </citation>
    <scope>NUCLEOTIDE SEQUENCE</scope>
    <source>
        <strain evidence="2">WU24</strain>
    </source>
</reference>
<dbReference type="VEuPathDB" id="FungiDB:I7I51_04337"/>
<proteinExistence type="predicted"/>
<sequence>MDPAWIRVSECQPGKVALIKKEFVHRHSQQAALFSGPKSSYFQDPVCLDSGQSINPESPSCCTATVRLKIAILDGREGKDEDRKAEARDEWLRDSRCLLSHVVASITLSNVVFLGTIYRFDAVLMDRKKWVLEWQEVALPEPSALRSQLRGHRRQRRITTAYGLHYFRTGLG</sequence>
<feature type="transmembrane region" description="Helical" evidence="1">
    <location>
        <begin position="98"/>
        <end position="120"/>
    </location>
</feature>
<accession>A0A8A1MA93</accession>